<proteinExistence type="predicted"/>
<reference evidence="3 4" key="1">
    <citation type="submission" date="2018-08" db="EMBL/GenBank/DDBJ databases">
        <title>Aphanomyces genome sequencing and annotation.</title>
        <authorList>
            <person name="Minardi D."/>
            <person name="Oidtmann B."/>
            <person name="Van Der Giezen M."/>
            <person name="Studholme D.J."/>
        </authorList>
    </citation>
    <scope>NUCLEOTIDE SEQUENCE [LARGE SCALE GENOMIC DNA]</scope>
    <source>
        <strain evidence="2 3">Da</strain>
        <strain evidence="1 4">Sv</strain>
    </source>
</reference>
<dbReference type="Proteomes" id="UP000285712">
    <property type="component" value="Unassembled WGS sequence"/>
</dbReference>
<evidence type="ECO:0000313" key="2">
    <source>
        <dbReference type="EMBL" id="RHZ19402.1"/>
    </source>
</evidence>
<sequence length="70" mass="8045">MEFHTNHLYGCSGRRRFYHRCVPNGLTRTVDPRRASMTNHDAPHLVRVKIILDDSIVAPVINVPQDLHSL</sequence>
<organism evidence="2 3">
    <name type="scientific">Aphanomyces astaci</name>
    <name type="common">Crayfish plague agent</name>
    <dbReference type="NCBI Taxonomy" id="112090"/>
    <lineage>
        <taxon>Eukaryota</taxon>
        <taxon>Sar</taxon>
        <taxon>Stramenopiles</taxon>
        <taxon>Oomycota</taxon>
        <taxon>Saprolegniomycetes</taxon>
        <taxon>Saprolegniales</taxon>
        <taxon>Verrucalvaceae</taxon>
        <taxon>Aphanomyces</taxon>
    </lineage>
</organism>
<evidence type="ECO:0000313" key="1">
    <source>
        <dbReference type="EMBL" id="RHY92701.1"/>
    </source>
</evidence>
<evidence type="ECO:0000313" key="4">
    <source>
        <dbReference type="Proteomes" id="UP000285712"/>
    </source>
</evidence>
<dbReference type="EMBL" id="QUTH01003438">
    <property type="protein sequence ID" value="RHZ19402.1"/>
    <property type="molecule type" value="Genomic_DNA"/>
</dbReference>
<evidence type="ECO:0000313" key="3">
    <source>
        <dbReference type="Proteomes" id="UP000285430"/>
    </source>
</evidence>
<protein>
    <submittedName>
        <fullName evidence="2">Uncharacterized protein</fullName>
    </submittedName>
</protein>
<accession>A0A3R7BPH7</accession>
<dbReference type="Proteomes" id="UP000285430">
    <property type="component" value="Unassembled WGS sequence"/>
</dbReference>
<dbReference type="AlphaFoldDB" id="A0A3R7BPH7"/>
<name>A0A3R7BPH7_APHAT</name>
<dbReference type="EMBL" id="QUTG01003193">
    <property type="protein sequence ID" value="RHY92701.1"/>
    <property type="molecule type" value="Genomic_DNA"/>
</dbReference>
<gene>
    <name evidence="1" type="ORF">DYB35_004572</name>
    <name evidence="2" type="ORF">DYB37_003467</name>
</gene>
<comment type="caution">
    <text evidence="2">The sequence shown here is derived from an EMBL/GenBank/DDBJ whole genome shotgun (WGS) entry which is preliminary data.</text>
</comment>